<name>A0ABV5USV3_9MICC</name>
<feature type="domain" description="Class II aldolase/adducin N-terminal" evidence="7">
    <location>
        <begin position="7"/>
        <end position="184"/>
    </location>
</feature>
<evidence type="ECO:0000256" key="5">
    <source>
        <dbReference type="ARBA" id="ARBA00022723"/>
    </source>
</evidence>
<reference evidence="8 9" key="1">
    <citation type="submission" date="2024-09" db="EMBL/GenBank/DDBJ databases">
        <authorList>
            <person name="Sun Q."/>
            <person name="Mori K."/>
        </authorList>
    </citation>
    <scope>NUCLEOTIDE SEQUENCE [LARGE SCALE GENOMIC DNA]</scope>
    <source>
        <strain evidence="8 9">JCM 13519</strain>
    </source>
</reference>
<keyword evidence="9" id="KW-1185">Reference proteome</keyword>
<gene>
    <name evidence="8" type="ORF">ACFFPI_14185</name>
</gene>
<dbReference type="InterPro" id="IPR001303">
    <property type="entry name" value="Aldolase_II/adducin_N"/>
</dbReference>
<protein>
    <recommendedName>
        <fullName evidence="4">L-ribulose-5-phosphate 4-epimerase</fullName>
        <ecNumber evidence="4">5.1.3.4</ecNumber>
    </recommendedName>
</protein>
<evidence type="ECO:0000256" key="1">
    <source>
        <dbReference type="ARBA" id="ARBA00001726"/>
    </source>
</evidence>
<dbReference type="Pfam" id="PF00596">
    <property type="entry name" value="Aldolase_II"/>
    <property type="match status" value="1"/>
</dbReference>
<evidence type="ECO:0000256" key="2">
    <source>
        <dbReference type="ARBA" id="ARBA00001947"/>
    </source>
</evidence>
<dbReference type="SMART" id="SM01007">
    <property type="entry name" value="Aldolase_II"/>
    <property type="match status" value="1"/>
</dbReference>
<dbReference type="PANTHER" id="PTHR22789">
    <property type="entry name" value="FUCULOSE PHOSPHATE ALDOLASE"/>
    <property type="match status" value="1"/>
</dbReference>
<dbReference type="Proteomes" id="UP001589536">
    <property type="component" value="Unassembled WGS sequence"/>
</dbReference>
<keyword evidence="6" id="KW-0862">Zinc</keyword>
<keyword evidence="5" id="KW-0479">Metal-binding</keyword>
<evidence type="ECO:0000313" key="8">
    <source>
        <dbReference type="EMBL" id="MFB9715264.1"/>
    </source>
</evidence>
<dbReference type="Gene3D" id="3.40.225.10">
    <property type="entry name" value="Class II aldolase/adducin N-terminal domain"/>
    <property type="match status" value="1"/>
</dbReference>
<evidence type="ECO:0000313" key="9">
    <source>
        <dbReference type="Proteomes" id="UP001589536"/>
    </source>
</evidence>
<dbReference type="PANTHER" id="PTHR22789:SF8">
    <property type="entry name" value="L-RIBULOSE-5-PHOSPHATE 4-EPIMERASE SGBE"/>
    <property type="match status" value="1"/>
</dbReference>
<comment type="caution">
    <text evidence="8">The sequence shown here is derived from an EMBL/GenBank/DDBJ whole genome shotgun (WGS) entry which is preliminary data.</text>
</comment>
<sequence length="220" mass="23519">MLEELKEEVCQANLDLLAHGLVVGTSGNVSGRDDESGLVVIKPSGVAFDVLRPEHMSVVDLHGTPVEGPYRPSVDTVSHVYVYRERADINGVVHTHSPYATSFALRGEPIPVFTTTHAALFGGPIPISGYAVIGEEEIGREIVAHVGVGTAVLMRSHGVFTIGADPQRALRSALYTEECAEAAHLAILRGYVEPLPPQVVQASRDWYLTGYGQRPIGAGS</sequence>
<dbReference type="EC" id="5.1.3.4" evidence="4"/>
<evidence type="ECO:0000256" key="4">
    <source>
        <dbReference type="ARBA" id="ARBA00013186"/>
    </source>
</evidence>
<comment type="cofactor">
    <cofactor evidence="2">
        <name>Zn(2+)</name>
        <dbReference type="ChEBI" id="CHEBI:29105"/>
    </cofactor>
</comment>
<dbReference type="EMBL" id="JBHMBH010000029">
    <property type="protein sequence ID" value="MFB9715264.1"/>
    <property type="molecule type" value="Genomic_DNA"/>
</dbReference>
<evidence type="ECO:0000259" key="7">
    <source>
        <dbReference type="SMART" id="SM01007"/>
    </source>
</evidence>
<comment type="catalytic activity">
    <reaction evidence="1">
        <text>L-ribulose 5-phosphate = D-xylulose 5-phosphate</text>
        <dbReference type="Rhea" id="RHEA:22368"/>
        <dbReference type="ChEBI" id="CHEBI:57737"/>
        <dbReference type="ChEBI" id="CHEBI:58226"/>
        <dbReference type="EC" id="5.1.3.4"/>
    </reaction>
</comment>
<evidence type="ECO:0000256" key="3">
    <source>
        <dbReference type="ARBA" id="ARBA00010037"/>
    </source>
</evidence>
<organism evidence="8 9">
    <name type="scientific">Arthrobacter methylotrophus</name>
    <dbReference type="NCBI Taxonomy" id="121291"/>
    <lineage>
        <taxon>Bacteria</taxon>
        <taxon>Bacillati</taxon>
        <taxon>Actinomycetota</taxon>
        <taxon>Actinomycetes</taxon>
        <taxon>Micrococcales</taxon>
        <taxon>Micrococcaceae</taxon>
        <taxon>Arthrobacter</taxon>
    </lineage>
</organism>
<dbReference type="NCBIfam" id="NF005123">
    <property type="entry name" value="PRK06557.1"/>
    <property type="match status" value="1"/>
</dbReference>
<dbReference type="InterPro" id="IPR050197">
    <property type="entry name" value="Aldolase_class_II_sugar_metab"/>
</dbReference>
<dbReference type="InterPro" id="IPR036409">
    <property type="entry name" value="Aldolase_II/adducin_N_sf"/>
</dbReference>
<comment type="similarity">
    <text evidence="3">Belongs to the aldolase class II family. AraD/FucA subfamily.</text>
</comment>
<evidence type="ECO:0000256" key="6">
    <source>
        <dbReference type="ARBA" id="ARBA00022833"/>
    </source>
</evidence>
<dbReference type="SUPFAM" id="SSF53639">
    <property type="entry name" value="AraD/HMP-PK domain-like"/>
    <property type="match status" value="1"/>
</dbReference>
<accession>A0ABV5USV3</accession>
<dbReference type="RefSeq" id="WP_345035297.1">
    <property type="nucleotide sequence ID" value="NZ_BAABED010000001.1"/>
</dbReference>
<proteinExistence type="inferred from homology"/>